<dbReference type="PIRSF" id="PIRSF036492">
    <property type="entry name" value="ALDH"/>
    <property type="match status" value="1"/>
</dbReference>
<accession>A0A9P6SXF4</accession>
<feature type="domain" description="Aldehyde dehydrogenase" evidence="9">
    <location>
        <begin position="6"/>
        <end position="439"/>
    </location>
</feature>
<evidence type="ECO:0000313" key="11">
    <source>
        <dbReference type="Proteomes" id="UP000703661"/>
    </source>
</evidence>
<dbReference type="InterPro" id="IPR016161">
    <property type="entry name" value="Ald_DH/histidinol_DH"/>
</dbReference>
<proteinExistence type="inferred from homology"/>
<comment type="similarity">
    <text evidence="1 4 7">Belongs to the aldehyde dehydrogenase family.</text>
</comment>
<keyword evidence="8" id="KW-0812">Transmembrane</keyword>
<evidence type="ECO:0000256" key="8">
    <source>
        <dbReference type="SAM" id="Phobius"/>
    </source>
</evidence>
<dbReference type="PANTHER" id="PTHR43570:SF16">
    <property type="entry name" value="ALDEHYDE DEHYDROGENASE TYPE III, ISOFORM Q"/>
    <property type="match status" value="1"/>
</dbReference>
<evidence type="ECO:0000256" key="4">
    <source>
        <dbReference type="PIRNR" id="PIRNR036492"/>
    </source>
</evidence>
<dbReference type="InterPro" id="IPR015590">
    <property type="entry name" value="Aldehyde_DH_dom"/>
</dbReference>
<evidence type="ECO:0000259" key="9">
    <source>
        <dbReference type="Pfam" id="PF00171"/>
    </source>
</evidence>
<gene>
    <name evidence="10" type="primary">ALDH3B2_1</name>
    <name evidence="10" type="ORF">BGZ80_002723</name>
</gene>
<evidence type="ECO:0000256" key="2">
    <source>
        <dbReference type="ARBA" id="ARBA00023002"/>
    </source>
</evidence>
<dbReference type="PANTHER" id="PTHR43570">
    <property type="entry name" value="ALDEHYDE DEHYDROGENASE"/>
    <property type="match status" value="1"/>
</dbReference>
<dbReference type="FunFam" id="3.40.309.10:FF:000025">
    <property type="entry name" value="Aldehyde dehydrogenase"/>
    <property type="match status" value="1"/>
</dbReference>
<dbReference type="Gene3D" id="3.40.605.10">
    <property type="entry name" value="Aldehyde Dehydrogenase, Chain A, domain 1"/>
    <property type="match status" value="1"/>
</dbReference>
<dbReference type="InterPro" id="IPR029510">
    <property type="entry name" value="Ald_DH_CS_GLU"/>
</dbReference>
<keyword evidence="8" id="KW-0472">Membrane</keyword>
<dbReference type="GO" id="GO:0004029">
    <property type="term" value="F:aldehyde dehydrogenase (NAD+) activity"/>
    <property type="evidence" value="ECO:0007669"/>
    <property type="project" value="TreeGrafter"/>
</dbReference>
<dbReference type="Pfam" id="PF00171">
    <property type="entry name" value="Aldedh"/>
    <property type="match status" value="1"/>
</dbReference>
<dbReference type="InterPro" id="IPR016163">
    <property type="entry name" value="Ald_DH_C"/>
</dbReference>
<dbReference type="InterPro" id="IPR016162">
    <property type="entry name" value="Ald_DH_N"/>
</dbReference>
<keyword evidence="3" id="KW-0520">NAD</keyword>
<dbReference type="InterPro" id="IPR012394">
    <property type="entry name" value="Aldehyde_DH_NAD(P)"/>
</dbReference>
<dbReference type="Proteomes" id="UP000703661">
    <property type="component" value="Unassembled WGS sequence"/>
</dbReference>
<dbReference type="PROSITE" id="PS00687">
    <property type="entry name" value="ALDEHYDE_DEHYDR_GLU"/>
    <property type="match status" value="1"/>
</dbReference>
<name>A0A9P6SXF4_9FUNG</name>
<evidence type="ECO:0000256" key="1">
    <source>
        <dbReference type="ARBA" id="ARBA00009986"/>
    </source>
</evidence>
<sequence>MVESSLQYSTTAEIKQAIETNRQTFKSGVTKSFSFRQRQLERLWCLLDDNTDELCQAVAKDLHKHKTETMMEILAAKEEINEALNDFRKWAKDEKVTPALVNRFGTTCYKRKEPKGSVLIISPWNYPVNLAVSPLIGAIAAGCTAIVKPSEVSPHTAKLLTDLYARYLDNSAYTVVNGGVPETTLLLEHKWNHIFYTGNGVVAKIIMRAAAEHFTPVTLELGGKSPAYIDEDANMMVVSRRVAFGKTINAGQTCIAPDYLLMTAKAEEKFIPELKKALGDMFGADIQASKDYGRIINNRQFQRLSKLLNERQSGDIVIGGKLDEKDLFIAPTVLTNVNRDDKIMEDEIFGPILPIIRVTDVDDAIEYINSKDDPLALYIFTDKKKVANKIMDSTRSGGILVNDTLMHVAENSLPFGGIGPSGMGNYHGKNTFDTFTHVRATMVKNLNPLSEHAQAARYAPFSDRNLRIIRLVIESVPRFKQSFLMKNSSWVVALIAIAVGYWSFR</sequence>
<keyword evidence="2 4" id="KW-0560">Oxidoreductase</keyword>
<evidence type="ECO:0000313" key="10">
    <source>
        <dbReference type="EMBL" id="KAG0009115.1"/>
    </source>
</evidence>
<reference evidence="10" key="1">
    <citation type="journal article" date="2020" name="Fungal Divers.">
        <title>Resolving the Mortierellaceae phylogeny through synthesis of multi-gene phylogenetics and phylogenomics.</title>
        <authorList>
            <person name="Vandepol N."/>
            <person name="Liber J."/>
            <person name="Desiro A."/>
            <person name="Na H."/>
            <person name="Kennedy M."/>
            <person name="Barry K."/>
            <person name="Grigoriev I.V."/>
            <person name="Miller A.N."/>
            <person name="O'Donnell K."/>
            <person name="Stajich J.E."/>
            <person name="Bonito G."/>
        </authorList>
    </citation>
    <scope>NUCLEOTIDE SEQUENCE</scope>
    <source>
        <strain evidence="10">NRRL 2769</strain>
    </source>
</reference>
<feature type="active site" evidence="5">
    <location>
        <position position="254"/>
    </location>
</feature>
<dbReference type="GO" id="GO:0005737">
    <property type="term" value="C:cytoplasm"/>
    <property type="evidence" value="ECO:0007669"/>
    <property type="project" value="TreeGrafter"/>
</dbReference>
<dbReference type="SUPFAM" id="SSF53720">
    <property type="entry name" value="ALDH-like"/>
    <property type="match status" value="1"/>
</dbReference>
<evidence type="ECO:0000256" key="7">
    <source>
        <dbReference type="RuleBase" id="RU003345"/>
    </source>
</evidence>
<protein>
    <recommendedName>
        <fullName evidence="4">Aldehyde dehydrogenase</fullName>
    </recommendedName>
</protein>
<comment type="caution">
    <text evidence="10">The sequence shown here is derived from an EMBL/GenBank/DDBJ whole genome shotgun (WGS) entry which is preliminary data.</text>
</comment>
<evidence type="ECO:0000256" key="5">
    <source>
        <dbReference type="PIRSR" id="PIRSR036492-1"/>
    </source>
</evidence>
<feature type="transmembrane region" description="Helical" evidence="8">
    <location>
        <begin position="487"/>
        <end position="504"/>
    </location>
</feature>
<dbReference type="FunFam" id="3.40.605.10:FF:000004">
    <property type="entry name" value="Aldehyde dehydrogenase"/>
    <property type="match status" value="1"/>
</dbReference>
<organism evidence="10 11">
    <name type="scientific">Entomortierella chlamydospora</name>
    <dbReference type="NCBI Taxonomy" id="101097"/>
    <lineage>
        <taxon>Eukaryota</taxon>
        <taxon>Fungi</taxon>
        <taxon>Fungi incertae sedis</taxon>
        <taxon>Mucoromycota</taxon>
        <taxon>Mortierellomycotina</taxon>
        <taxon>Mortierellomycetes</taxon>
        <taxon>Mortierellales</taxon>
        <taxon>Mortierellaceae</taxon>
        <taxon>Entomortierella</taxon>
    </lineage>
</organism>
<keyword evidence="11" id="KW-1185">Reference proteome</keyword>
<dbReference type="AlphaFoldDB" id="A0A9P6SXF4"/>
<dbReference type="GO" id="GO:0006081">
    <property type="term" value="P:aldehyde metabolic process"/>
    <property type="evidence" value="ECO:0007669"/>
    <property type="project" value="InterPro"/>
</dbReference>
<dbReference type="EMBL" id="JAAAID010001686">
    <property type="protein sequence ID" value="KAG0009115.1"/>
    <property type="molecule type" value="Genomic_DNA"/>
</dbReference>
<evidence type="ECO:0000256" key="6">
    <source>
        <dbReference type="PROSITE-ProRule" id="PRU10007"/>
    </source>
</evidence>
<dbReference type="Gene3D" id="3.40.309.10">
    <property type="entry name" value="Aldehyde Dehydrogenase, Chain A, domain 2"/>
    <property type="match status" value="1"/>
</dbReference>
<feature type="active site" evidence="5 6">
    <location>
        <position position="220"/>
    </location>
</feature>
<evidence type="ECO:0000256" key="3">
    <source>
        <dbReference type="ARBA" id="ARBA00023027"/>
    </source>
</evidence>
<keyword evidence="8" id="KW-1133">Transmembrane helix</keyword>